<dbReference type="PROSITE" id="PS00600">
    <property type="entry name" value="AA_TRANSFER_CLASS_3"/>
    <property type="match status" value="1"/>
</dbReference>
<dbReference type="STRING" id="68231.AQJ30_09025"/>
<keyword evidence="5" id="KW-1185">Reference proteome</keyword>
<keyword evidence="4" id="KW-0670">Pyruvate</keyword>
<proteinExistence type="inferred from homology"/>
<dbReference type="GO" id="GO:0030170">
    <property type="term" value="F:pyridoxal phosphate binding"/>
    <property type="evidence" value="ECO:0007669"/>
    <property type="project" value="InterPro"/>
</dbReference>
<dbReference type="Gene3D" id="3.40.640.10">
    <property type="entry name" value="Type I PLP-dependent aspartate aminotransferase-like (Major domain)"/>
    <property type="match status" value="1"/>
</dbReference>
<dbReference type="Gene3D" id="3.90.1150.10">
    <property type="entry name" value="Aspartate Aminotransferase, domain 1"/>
    <property type="match status" value="1"/>
</dbReference>
<dbReference type="PANTHER" id="PTHR43713">
    <property type="entry name" value="GLUTAMATE-1-SEMIALDEHYDE 2,1-AMINOMUTASE"/>
    <property type="match status" value="1"/>
</dbReference>
<evidence type="ECO:0000256" key="2">
    <source>
        <dbReference type="ARBA" id="ARBA00022898"/>
    </source>
</evidence>
<protein>
    <submittedName>
        <fullName evidence="4">Beta-alanine-pyruvate aminotransferase</fullName>
    </submittedName>
</protein>
<dbReference type="GO" id="GO:0008483">
    <property type="term" value="F:transaminase activity"/>
    <property type="evidence" value="ECO:0007669"/>
    <property type="project" value="UniProtKB-KW"/>
</dbReference>
<keyword evidence="2 3" id="KW-0663">Pyridoxal phosphate</keyword>
<dbReference type="InterPro" id="IPR015422">
    <property type="entry name" value="PyrdxlP-dep_Trfase_small"/>
</dbReference>
<reference evidence="4 5" key="1">
    <citation type="submission" date="2015-10" db="EMBL/GenBank/DDBJ databases">
        <title>Draft genome sequence of Streptomyces longwoodensis DSM 41677, type strain for the species Streptomyces longwoodensis.</title>
        <authorList>
            <person name="Ruckert C."/>
            <person name="Winkler A."/>
            <person name="Kalinowski J."/>
            <person name="Kampfer P."/>
            <person name="Glaeser S."/>
        </authorList>
    </citation>
    <scope>NUCLEOTIDE SEQUENCE [LARGE SCALE GENOMIC DNA]</scope>
    <source>
        <strain evidence="4 5">DSM 41677</strain>
    </source>
</reference>
<keyword evidence="4" id="KW-0032">Aminotransferase</keyword>
<dbReference type="AlphaFoldDB" id="A0A117QPL1"/>
<accession>A0A117QPL1</accession>
<dbReference type="Pfam" id="PF00202">
    <property type="entry name" value="Aminotran_3"/>
    <property type="match status" value="1"/>
</dbReference>
<evidence type="ECO:0000313" key="4">
    <source>
        <dbReference type="EMBL" id="KUN39806.1"/>
    </source>
</evidence>
<comment type="caution">
    <text evidence="4">The sequence shown here is derived from an EMBL/GenBank/DDBJ whole genome shotgun (WGS) entry which is preliminary data.</text>
</comment>
<dbReference type="InterPro" id="IPR005814">
    <property type="entry name" value="Aminotrans_3"/>
</dbReference>
<gene>
    <name evidence="4" type="ORF">AQJ30_09025</name>
</gene>
<comment type="cofactor">
    <cofactor evidence="1">
        <name>pyridoxal 5'-phosphate</name>
        <dbReference type="ChEBI" id="CHEBI:597326"/>
    </cofactor>
</comment>
<keyword evidence="4" id="KW-0808">Transferase</keyword>
<evidence type="ECO:0000256" key="1">
    <source>
        <dbReference type="ARBA" id="ARBA00001933"/>
    </source>
</evidence>
<dbReference type="Proteomes" id="UP000053271">
    <property type="component" value="Unassembled WGS sequence"/>
</dbReference>
<dbReference type="InterPro" id="IPR049704">
    <property type="entry name" value="Aminotrans_3_PPA_site"/>
</dbReference>
<dbReference type="SUPFAM" id="SSF53383">
    <property type="entry name" value="PLP-dependent transferases"/>
    <property type="match status" value="1"/>
</dbReference>
<organism evidence="4 5">
    <name type="scientific">Streptomyces longwoodensis</name>
    <dbReference type="NCBI Taxonomy" id="68231"/>
    <lineage>
        <taxon>Bacteria</taxon>
        <taxon>Bacillati</taxon>
        <taxon>Actinomycetota</taxon>
        <taxon>Actinomycetes</taxon>
        <taxon>Kitasatosporales</taxon>
        <taxon>Streptomycetaceae</taxon>
        <taxon>Streptomyces</taxon>
    </lineage>
</organism>
<dbReference type="EMBL" id="LMWS01000010">
    <property type="protein sequence ID" value="KUN39806.1"/>
    <property type="molecule type" value="Genomic_DNA"/>
</dbReference>
<dbReference type="PANTHER" id="PTHR43713:SF3">
    <property type="entry name" value="GLUTAMATE-1-SEMIALDEHYDE 2,1-AMINOMUTASE 1, CHLOROPLASTIC-RELATED"/>
    <property type="match status" value="1"/>
</dbReference>
<sequence length="398" mass="42893">MAAAAATSDAIAATADDVIPSDRLIDGEYPLYAARGEGAYVWDVDGNRYLDFILAYGTIILGHAHRAVDDAAISEIRQGFALSMLRPAQQQLTRRLTEVIPHAETALLVKTGSDATSSAVRLSRAFTGRDVVVRWGYNGWHDWAAIRSPGVPRTVAEQVTTFGYNDLSSLEEVLHRFSGRVACILMMPFETTLPEPGFLQGVRELADRHGALLVLDEIRSGFRLGLGGAQEAFGVRADLVTVGKAMANGYAVSAVAGRGDILRELANVHISSTFFANSLDMAASLATIDVLATTPALARVEALGTRLQQGLRDVIARTGLPARVVGAPQMPFLQFDDTALAQQRKRLFYTWTVREGLLLHPNHHWYVSAALSDADLDHTLAVADRAAQHAVAAGEEPA</sequence>
<dbReference type="InterPro" id="IPR015421">
    <property type="entry name" value="PyrdxlP-dep_Trfase_major"/>
</dbReference>
<comment type="similarity">
    <text evidence="3">Belongs to the class-III pyridoxal-phosphate-dependent aminotransferase family.</text>
</comment>
<evidence type="ECO:0000313" key="5">
    <source>
        <dbReference type="Proteomes" id="UP000053271"/>
    </source>
</evidence>
<evidence type="ECO:0000256" key="3">
    <source>
        <dbReference type="RuleBase" id="RU003560"/>
    </source>
</evidence>
<name>A0A117QPL1_9ACTN</name>
<dbReference type="InterPro" id="IPR015424">
    <property type="entry name" value="PyrdxlP-dep_Trfase"/>
</dbReference>